<proteinExistence type="predicted"/>
<dbReference type="EMBL" id="QAOI01000014">
    <property type="protein sequence ID" value="PTQ76737.1"/>
    <property type="molecule type" value="Genomic_DNA"/>
</dbReference>
<gene>
    <name evidence="1" type="ORF">C8R26_11456</name>
</gene>
<protein>
    <submittedName>
        <fullName evidence="1">Uncharacterized protein</fullName>
    </submittedName>
</protein>
<reference evidence="1 2" key="1">
    <citation type="submission" date="2018-04" db="EMBL/GenBank/DDBJ databases">
        <title>Active sludge and wastewater microbial communities from Klosterneuburg, Austria.</title>
        <authorList>
            <person name="Wagner M."/>
        </authorList>
    </citation>
    <scope>NUCLEOTIDE SEQUENCE [LARGE SCALE GENOMIC DNA]</scope>
    <source>
        <strain evidence="1 2">Nm49</strain>
    </source>
</reference>
<accession>A0A2T5HYT6</accession>
<name>A0A2T5HYT6_9PROT</name>
<dbReference type="AlphaFoldDB" id="A0A2T5HYT6"/>
<evidence type="ECO:0000313" key="2">
    <source>
        <dbReference type="Proteomes" id="UP000244128"/>
    </source>
</evidence>
<evidence type="ECO:0000313" key="1">
    <source>
        <dbReference type="EMBL" id="PTQ76737.1"/>
    </source>
</evidence>
<comment type="caution">
    <text evidence="1">The sequence shown here is derived from an EMBL/GenBank/DDBJ whole genome shotgun (WGS) entry which is preliminary data.</text>
</comment>
<dbReference type="Proteomes" id="UP000244128">
    <property type="component" value="Unassembled WGS sequence"/>
</dbReference>
<organism evidence="1 2">
    <name type="scientific">Nitrosomonas oligotropha</name>
    <dbReference type="NCBI Taxonomy" id="42354"/>
    <lineage>
        <taxon>Bacteria</taxon>
        <taxon>Pseudomonadati</taxon>
        <taxon>Pseudomonadota</taxon>
        <taxon>Betaproteobacteria</taxon>
        <taxon>Nitrosomonadales</taxon>
        <taxon>Nitrosomonadaceae</taxon>
        <taxon>Nitrosomonas</taxon>
    </lineage>
</organism>
<sequence>MTERNKAKAASEQNEQTLTIMKEVGKSEIRQLTELQLSPLLSNALTLRVVATGNSDKIDITEAVEVMKEKSQKIIAGDLSELESTLAVHVVTLNTIFNTLTLRSAHCMGNSLKSTETYMRLALKAQAQCARTVEILAEMKNPPIVFAKQANIAQGHQQINNGNQSHTHAGKTKILSNELLSEDNHAPLDTRGTIEASGIDKELAAVETIDGR</sequence>
<dbReference type="RefSeq" id="WP_107803527.1">
    <property type="nucleotide sequence ID" value="NZ_QAOI01000014.1"/>
</dbReference>